<reference evidence="7 8" key="1">
    <citation type="journal article" date="2012" name="PLoS Pathog.">
        <title>Diverse lifestyles and strategies of plant pathogenesis encoded in the genomes of eighteen Dothideomycetes fungi.</title>
        <authorList>
            <person name="Ohm R.A."/>
            <person name="Feau N."/>
            <person name="Henrissat B."/>
            <person name="Schoch C.L."/>
            <person name="Horwitz B.A."/>
            <person name="Barry K.W."/>
            <person name="Condon B.J."/>
            <person name="Copeland A.C."/>
            <person name="Dhillon B."/>
            <person name="Glaser F."/>
            <person name="Hesse C.N."/>
            <person name="Kosti I."/>
            <person name="LaButti K."/>
            <person name="Lindquist E.A."/>
            <person name="Lucas S."/>
            <person name="Salamov A.A."/>
            <person name="Bradshaw R.E."/>
            <person name="Ciuffetti L."/>
            <person name="Hamelin R.C."/>
            <person name="Kema G.H.J."/>
            <person name="Lawrence C."/>
            <person name="Scott J.A."/>
            <person name="Spatafora J.W."/>
            <person name="Turgeon B.G."/>
            <person name="de Wit P.J.G.M."/>
            <person name="Zhong S."/>
            <person name="Goodwin S.B."/>
            <person name="Grigoriev I.V."/>
        </authorList>
    </citation>
    <scope>NUCLEOTIDE SEQUENCE [LARGE SCALE GENOMIC DNA]</scope>
    <source>
        <strain evidence="8">28A</strain>
    </source>
</reference>
<dbReference type="Gene3D" id="3.30.70.2450">
    <property type="match status" value="1"/>
</dbReference>
<feature type="region of interest" description="Disordered" evidence="4">
    <location>
        <begin position="433"/>
        <end position="456"/>
    </location>
</feature>
<sequence length="456" mass="50460">MSSESVNKDAKAGGISPNGETIPVIIAGAGPVGLLLALLLARKGIASKVFERGSEVDTSPRAADAGIYDIVRERGFQSGGHVWRKPIVDDGKGGKALGPAIAELKLGEPGPDGSYKDGECCIIFTQGRLVQVLLEEAAKTGLVEILFSTPITGIEQDESGVTVQVEASGQPQSFRSRGHSWPERLIAVDVLRTLPKLEETPAYFAVDKVHWGVIIPLEPIFPGKPGLWRYGMAIPDEKMTAEEAQDPKYVEELLLRYIDGPRPVEHTVVRSRLYRLHQLLASTMHRGRVLLAGDAAHVNSPVGGLGLCTGLLDVDILSQALDLILNHDYHDPQDLLAEYSAARRFVFQNFINPTSTANKLRLHESDPDNAAQEDWFLRMVRKGDRQEIANALAPLQRRHENWSVVEIPKVHYWDMVVYYYSDAVAAMGYRSTEEDREQAETRNRQSGEVRIDENRF</sequence>
<dbReference type="InterPro" id="IPR050631">
    <property type="entry name" value="PheA/TfdB_FAD_monoxygenase"/>
</dbReference>
<keyword evidence="3" id="KW-0560">Oxidoreductase</keyword>
<evidence type="ECO:0000256" key="5">
    <source>
        <dbReference type="SAM" id="Phobius"/>
    </source>
</evidence>
<reference evidence="7 8" key="2">
    <citation type="journal article" date="2013" name="PLoS Genet.">
        <title>Comparative genome structure, secondary metabolite, and effector coding capacity across Cochliobolus pathogens.</title>
        <authorList>
            <person name="Condon B.J."/>
            <person name="Leng Y."/>
            <person name="Wu D."/>
            <person name="Bushley K.E."/>
            <person name="Ohm R.A."/>
            <person name="Otillar R."/>
            <person name="Martin J."/>
            <person name="Schackwitz W."/>
            <person name="Grimwood J."/>
            <person name="MohdZainudin N."/>
            <person name="Xue C."/>
            <person name="Wang R."/>
            <person name="Manning V.A."/>
            <person name="Dhillon B."/>
            <person name="Tu Z.J."/>
            <person name="Steffenson B.J."/>
            <person name="Salamov A."/>
            <person name="Sun H."/>
            <person name="Lowry S."/>
            <person name="LaButti K."/>
            <person name="Han J."/>
            <person name="Copeland A."/>
            <person name="Lindquist E."/>
            <person name="Barry K."/>
            <person name="Schmutz J."/>
            <person name="Baker S.E."/>
            <person name="Ciuffetti L.M."/>
            <person name="Grigoriev I.V."/>
            <person name="Zhong S."/>
            <person name="Turgeon B.G."/>
        </authorList>
    </citation>
    <scope>NUCLEOTIDE SEQUENCE [LARGE SCALE GENOMIC DNA]</scope>
    <source>
        <strain evidence="8">28A</strain>
    </source>
</reference>
<dbReference type="GeneID" id="19397571"/>
<keyword evidence="2" id="KW-0274">FAD</keyword>
<dbReference type="SUPFAM" id="SSF51905">
    <property type="entry name" value="FAD/NAD(P)-binding domain"/>
    <property type="match status" value="1"/>
</dbReference>
<keyword evidence="5" id="KW-0812">Transmembrane</keyword>
<keyword evidence="5" id="KW-0472">Membrane</keyword>
<dbReference type="RefSeq" id="XP_008029116.1">
    <property type="nucleotide sequence ID" value="XM_008030925.1"/>
</dbReference>
<feature type="compositionally biased region" description="Basic and acidic residues" evidence="4">
    <location>
        <begin position="438"/>
        <end position="456"/>
    </location>
</feature>
<dbReference type="Proteomes" id="UP000016935">
    <property type="component" value="Unassembled WGS sequence"/>
</dbReference>
<evidence type="ECO:0000256" key="3">
    <source>
        <dbReference type="ARBA" id="ARBA00023002"/>
    </source>
</evidence>
<evidence type="ECO:0000256" key="1">
    <source>
        <dbReference type="ARBA" id="ARBA00022630"/>
    </source>
</evidence>
<dbReference type="PANTHER" id="PTHR43476:SF3">
    <property type="entry name" value="FAD-BINDING MONOOXYGENASE"/>
    <property type="match status" value="1"/>
</dbReference>
<keyword evidence="8" id="KW-1185">Reference proteome</keyword>
<dbReference type="GO" id="GO:0008688">
    <property type="term" value="F:3-(3-hydroxyphenyl)propionate hydroxylase activity"/>
    <property type="evidence" value="ECO:0007669"/>
    <property type="project" value="TreeGrafter"/>
</dbReference>
<evidence type="ECO:0000256" key="2">
    <source>
        <dbReference type="ARBA" id="ARBA00022827"/>
    </source>
</evidence>
<dbReference type="PANTHER" id="PTHR43476">
    <property type="entry name" value="3-(3-HYDROXY-PHENYL)PROPIONATE/3-HYDROXYCINNAMIC ACID HYDROXYLASE"/>
    <property type="match status" value="1"/>
</dbReference>
<dbReference type="PRINTS" id="PR00420">
    <property type="entry name" value="RNGMNOXGNASE"/>
</dbReference>
<dbReference type="AlphaFoldDB" id="R0K131"/>
<feature type="domain" description="FAD-binding" evidence="6">
    <location>
        <begin position="22"/>
        <end position="168"/>
    </location>
</feature>
<proteinExistence type="predicted"/>
<name>R0K131_EXST2</name>
<evidence type="ECO:0000313" key="8">
    <source>
        <dbReference type="Proteomes" id="UP000016935"/>
    </source>
</evidence>
<dbReference type="HOGENOM" id="CLU_009665_2_1_1"/>
<feature type="transmembrane region" description="Helical" evidence="5">
    <location>
        <begin position="22"/>
        <end position="41"/>
    </location>
</feature>
<organism evidence="7 8">
    <name type="scientific">Exserohilum turcicum (strain 28A)</name>
    <name type="common">Northern leaf blight fungus</name>
    <name type="synonym">Setosphaeria turcica</name>
    <dbReference type="NCBI Taxonomy" id="671987"/>
    <lineage>
        <taxon>Eukaryota</taxon>
        <taxon>Fungi</taxon>
        <taxon>Dikarya</taxon>
        <taxon>Ascomycota</taxon>
        <taxon>Pezizomycotina</taxon>
        <taxon>Dothideomycetes</taxon>
        <taxon>Pleosporomycetidae</taxon>
        <taxon>Pleosporales</taxon>
        <taxon>Pleosporineae</taxon>
        <taxon>Pleosporaceae</taxon>
        <taxon>Exserohilum</taxon>
    </lineage>
</organism>
<dbReference type="eggNOG" id="ENOG502QQGF">
    <property type="taxonomic scope" value="Eukaryota"/>
</dbReference>
<evidence type="ECO:0000256" key="4">
    <source>
        <dbReference type="SAM" id="MobiDB-lite"/>
    </source>
</evidence>
<evidence type="ECO:0000313" key="7">
    <source>
        <dbReference type="EMBL" id="EOA83389.1"/>
    </source>
</evidence>
<keyword evidence="5" id="KW-1133">Transmembrane helix</keyword>
<dbReference type="Gene3D" id="3.50.50.60">
    <property type="entry name" value="FAD/NAD(P)-binding domain"/>
    <property type="match status" value="2"/>
</dbReference>
<accession>R0K131</accession>
<feature type="domain" description="FAD-binding" evidence="6">
    <location>
        <begin position="242"/>
        <end position="350"/>
    </location>
</feature>
<dbReference type="STRING" id="671987.R0K131"/>
<gene>
    <name evidence="7" type="ORF">SETTUDRAFT_155922</name>
</gene>
<dbReference type="GO" id="GO:0019622">
    <property type="term" value="P:3-(3-hydroxy)phenylpropionate catabolic process"/>
    <property type="evidence" value="ECO:0007669"/>
    <property type="project" value="TreeGrafter"/>
</dbReference>
<dbReference type="InterPro" id="IPR002938">
    <property type="entry name" value="FAD-bd"/>
</dbReference>
<evidence type="ECO:0000259" key="6">
    <source>
        <dbReference type="Pfam" id="PF01494"/>
    </source>
</evidence>
<dbReference type="InterPro" id="IPR036188">
    <property type="entry name" value="FAD/NAD-bd_sf"/>
</dbReference>
<protein>
    <recommendedName>
        <fullName evidence="6">FAD-binding domain-containing protein</fullName>
    </recommendedName>
</protein>
<dbReference type="GO" id="GO:0071949">
    <property type="term" value="F:FAD binding"/>
    <property type="evidence" value="ECO:0007669"/>
    <property type="project" value="InterPro"/>
</dbReference>
<dbReference type="OrthoDB" id="2096480at2759"/>
<dbReference type="EMBL" id="KB908833">
    <property type="protein sequence ID" value="EOA83389.1"/>
    <property type="molecule type" value="Genomic_DNA"/>
</dbReference>
<dbReference type="Pfam" id="PF01494">
    <property type="entry name" value="FAD_binding_3"/>
    <property type="match status" value="2"/>
</dbReference>
<keyword evidence="1" id="KW-0285">Flavoprotein</keyword>